<evidence type="ECO:0000313" key="2">
    <source>
        <dbReference type="Proteomes" id="UP000249723"/>
    </source>
</evidence>
<proteinExistence type="predicted"/>
<protein>
    <submittedName>
        <fullName evidence="1">BZ3500_MvSof-1268-A1-R1_Chr5-2g07953 protein</fullName>
    </submittedName>
</protein>
<reference evidence="2" key="1">
    <citation type="submission" date="2016-10" db="EMBL/GenBank/DDBJ databases">
        <authorList>
            <person name="Jeantristanb JTB J.-T."/>
            <person name="Ricardo R."/>
        </authorList>
    </citation>
    <scope>NUCLEOTIDE SEQUENCE [LARGE SCALE GENOMIC DNA]</scope>
</reference>
<sequence length="41" mass="4761">MYEVEPLQEYELVSQLRVPGWEQNPALWPAPIPDASRIPLQ</sequence>
<dbReference type="AlphaFoldDB" id="A0A2X0NE22"/>
<organism evidence="1 2">
    <name type="scientific">Microbotryum saponariae</name>
    <dbReference type="NCBI Taxonomy" id="289078"/>
    <lineage>
        <taxon>Eukaryota</taxon>
        <taxon>Fungi</taxon>
        <taxon>Dikarya</taxon>
        <taxon>Basidiomycota</taxon>
        <taxon>Pucciniomycotina</taxon>
        <taxon>Microbotryomycetes</taxon>
        <taxon>Microbotryales</taxon>
        <taxon>Microbotryaceae</taxon>
        <taxon>Microbotryum</taxon>
    </lineage>
</organism>
<keyword evidence="2" id="KW-1185">Reference proteome</keyword>
<dbReference type="EMBL" id="FMWP01000018">
    <property type="protein sequence ID" value="SCZ92535.1"/>
    <property type="molecule type" value="Genomic_DNA"/>
</dbReference>
<gene>
    <name evidence="1" type="ORF">BZ3500_MVSOF-1268-A1-R1_CHR5-2G07953</name>
</gene>
<evidence type="ECO:0000313" key="1">
    <source>
        <dbReference type="EMBL" id="SCZ92535.1"/>
    </source>
</evidence>
<dbReference type="Proteomes" id="UP000249723">
    <property type="component" value="Unassembled WGS sequence"/>
</dbReference>
<name>A0A2X0NE22_9BASI</name>
<accession>A0A2X0NE22</accession>